<dbReference type="CDD" id="cd13865">
    <property type="entry name" value="CuRO_1_LCC_like_3"/>
    <property type="match status" value="1"/>
</dbReference>
<keyword evidence="9" id="KW-1185">Reference proteome</keyword>
<dbReference type="PANTHER" id="PTHR11709">
    <property type="entry name" value="MULTI-COPPER OXIDASE"/>
    <property type="match status" value="1"/>
</dbReference>
<evidence type="ECO:0000313" key="9">
    <source>
        <dbReference type="Proteomes" id="UP000831327"/>
    </source>
</evidence>
<accession>A0ABN6NZ10</accession>
<dbReference type="InterPro" id="IPR034279">
    <property type="entry name" value="CuRO_3_CopA"/>
</dbReference>
<organism evidence="8 9">
    <name type="scientific">Roseomonas fluvialis</name>
    <dbReference type="NCBI Taxonomy" id="1750527"/>
    <lineage>
        <taxon>Bacteria</taxon>
        <taxon>Pseudomonadati</taxon>
        <taxon>Pseudomonadota</taxon>
        <taxon>Alphaproteobacteria</taxon>
        <taxon>Acetobacterales</taxon>
        <taxon>Roseomonadaceae</taxon>
        <taxon>Roseomonas</taxon>
    </lineage>
</organism>
<dbReference type="RefSeq" id="WP_244458906.1">
    <property type="nucleotide sequence ID" value="NZ_AP025637.1"/>
</dbReference>
<dbReference type="InterPro" id="IPR008972">
    <property type="entry name" value="Cupredoxin"/>
</dbReference>
<keyword evidence="1" id="KW-0479">Metal-binding</keyword>
<evidence type="ECO:0000256" key="1">
    <source>
        <dbReference type="ARBA" id="ARBA00022723"/>
    </source>
</evidence>
<dbReference type="Pfam" id="PF00394">
    <property type="entry name" value="Cu-oxidase"/>
    <property type="match status" value="1"/>
</dbReference>
<dbReference type="InterPro" id="IPR002355">
    <property type="entry name" value="Cu_oxidase_Cu_BS"/>
</dbReference>
<dbReference type="InterPro" id="IPR033138">
    <property type="entry name" value="Cu_oxidase_CS"/>
</dbReference>
<protein>
    <submittedName>
        <fullName evidence="8">Multicopper oxidase</fullName>
    </submittedName>
</protein>
<proteinExistence type="predicted"/>
<evidence type="ECO:0000256" key="3">
    <source>
        <dbReference type="ARBA" id="ARBA00023008"/>
    </source>
</evidence>
<dbReference type="CDD" id="cd13896">
    <property type="entry name" value="CuRO_3_CopA"/>
    <property type="match status" value="1"/>
</dbReference>
<dbReference type="SUPFAM" id="SSF49503">
    <property type="entry name" value="Cupredoxins"/>
    <property type="match status" value="3"/>
</dbReference>
<feature type="domain" description="Plastocyanin-like" evidence="5">
    <location>
        <begin position="220"/>
        <end position="310"/>
    </location>
</feature>
<dbReference type="PROSITE" id="PS00080">
    <property type="entry name" value="MULTICOPPER_OXIDASE2"/>
    <property type="match status" value="1"/>
</dbReference>
<dbReference type="CDD" id="cd13887">
    <property type="entry name" value="CuRO_2_MCO_like_2"/>
    <property type="match status" value="1"/>
</dbReference>
<feature type="compositionally biased region" description="Low complexity" evidence="4">
    <location>
        <begin position="184"/>
        <end position="202"/>
    </location>
</feature>
<feature type="domain" description="Plastocyanin-like" evidence="6">
    <location>
        <begin position="366"/>
        <end position="477"/>
    </location>
</feature>
<name>A0ABN6NZ10_9PROT</name>
<dbReference type="InterPro" id="IPR011706">
    <property type="entry name" value="Cu-oxidase_C"/>
</dbReference>
<sequence length="478" mass="51740">MNLLRRVLMAGGTALPLSIWSAARQPAKAATEPTVIRATSRTLDIDGRAATVLGLLRPDGGHGLVQQPGERFRVRLENRLPERTIIHWHGQTPPFAQDGVPDTPLPLIAAGADRAFDFVPNAGTHWMHAHVPDQEMRLLAAPHIVRSAEDARADRQEVVMMLHDYSFTPLGEILARLGAGGGAPHAAAGNPHGGMSPAAAPHGGMPMGAADINDIDFDAYLANDRTLGDPEVVRVERGGRVLLRVINGAAATVFWIDTGRLEASVVAVDGHPVDPLRTTRFALAMGQRADLLLELPGEGGTFPILALREGARERTGIILATPNAPVARIAPEAESAAPGFDGRQELRLHSASPVPARRADRNLAVTLNGGMTPYVWSIDDRPWGRHRVLEARRGERVELTMTNVSMMAHPMHIHGTVFQVVGWGSQRFVGARRDTVQVPPMERVTLAFEFATPGRWMFHCHHMPHLATGMMTEFVVAG</sequence>
<keyword evidence="3" id="KW-0186">Copper</keyword>
<evidence type="ECO:0000313" key="8">
    <source>
        <dbReference type="EMBL" id="BDG71657.1"/>
    </source>
</evidence>
<reference evidence="8 9" key="1">
    <citation type="journal article" date="2016" name="Microbes Environ.">
        <title>Phylogenetically diverse aerobic anoxygenic phototrophic bacteria isolated from epilithic biofilms in Tama river, Japan.</title>
        <authorList>
            <person name="Hirose S."/>
            <person name="Matsuura K."/>
            <person name="Haruta S."/>
        </authorList>
    </citation>
    <scope>NUCLEOTIDE SEQUENCE [LARGE SCALE GENOMIC DNA]</scope>
    <source>
        <strain evidence="8 9">S08</strain>
    </source>
</reference>
<evidence type="ECO:0000259" key="7">
    <source>
        <dbReference type="Pfam" id="PF07732"/>
    </source>
</evidence>
<dbReference type="InterPro" id="IPR001117">
    <property type="entry name" value="Cu-oxidase_2nd"/>
</dbReference>
<dbReference type="PROSITE" id="PS00079">
    <property type="entry name" value="MULTICOPPER_OXIDASE1"/>
    <property type="match status" value="1"/>
</dbReference>
<feature type="region of interest" description="Disordered" evidence="4">
    <location>
        <begin position="181"/>
        <end position="202"/>
    </location>
</feature>
<evidence type="ECO:0000256" key="2">
    <source>
        <dbReference type="ARBA" id="ARBA00023002"/>
    </source>
</evidence>
<dbReference type="EMBL" id="AP025637">
    <property type="protein sequence ID" value="BDG71657.1"/>
    <property type="molecule type" value="Genomic_DNA"/>
</dbReference>
<dbReference type="InterPro" id="IPR011707">
    <property type="entry name" value="Cu-oxidase-like_N"/>
</dbReference>
<feature type="domain" description="Plastocyanin-like" evidence="7">
    <location>
        <begin position="67"/>
        <end position="148"/>
    </location>
</feature>
<evidence type="ECO:0000256" key="4">
    <source>
        <dbReference type="SAM" id="MobiDB-lite"/>
    </source>
</evidence>
<dbReference type="Pfam" id="PF07731">
    <property type="entry name" value="Cu-oxidase_2"/>
    <property type="match status" value="1"/>
</dbReference>
<dbReference type="PANTHER" id="PTHR11709:SF394">
    <property type="entry name" value="FI03373P-RELATED"/>
    <property type="match status" value="1"/>
</dbReference>
<dbReference type="Gene3D" id="2.60.40.420">
    <property type="entry name" value="Cupredoxins - blue copper proteins"/>
    <property type="match status" value="3"/>
</dbReference>
<dbReference type="Pfam" id="PF07732">
    <property type="entry name" value="Cu-oxidase_3"/>
    <property type="match status" value="1"/>
</dbReference>
<evidence type="ECO:0000259" key="5">
    <source>
        <dbReference type="Pfam" id="PF00394"/>
    </source>
</evidence>
<dbReference type="Proteomes" id="UP000831327">
    <property type="component" value="Chromosome"/>
</dbReference>
<gene>
    <name evidence="8" type="ORF">Rmf_15860</name>
</gene>
<evidence type="ECO:0000259" key="6">
    <source>
        <dbReference type="Pfam" id="PF07731"/>
    </source>
</evidence>
<keyword evidence="2" id="KW-0560">Oxidoreductase</keyword>
<dbReference type="InterPro" id="IPR045087">
    <property type="entry name" value="Cu-oxidase_fam"/>
</dbReference>